<evidence type="ECO:0000256" key="4">
    <source>
        <dbReference type="ARBA" id="ARBA00023136"/>
    </source>
</evidence>
<feature type="region of interest" description="Disordered" evidence="5">
    <location>
        <begin position="300"/>
        <end position="346"/>
    </location>
</feature>
<dbReference type="Pfam" id="PF06687">
    <property type="entry name" value="SUR7"/>
    <property type="match status" value="1"/>
</dbReference>
<feature type="transmembrane region" description="Helical" evidence="6">
    <location>
        <begin position="188"/>
        <end position="211"/>
    </location>
</feature>
<gene>
    <name evidence="7" type="ORF">B0A50_04466</name>
</gene>
<feature type="region of interest" description="Disordered" evidence="5">
    <location>
        <begin position="1"/>
        <end position="45"/>
    </location>
</feature>
<dbReference type="PROSITE" id="PS01346">
    <property type="entry name" value="CLAUDIN"/>
    <property type="match status" value="1"/>
</dbReference>
<proteinExistence type="predicted"/>
<feature type="transmembrane region" description="Helical" evidence="6">
    <location>
        <begin position="265"/>
        <end position="292"/>
    </location>
</feature>
<dbReference type="GO" id="GO:0031505">
    <property type="term" value="P:fungal-type cell wall organization"/>
    <property type="evidence" value="ECO:0007669"/>
    <property type="project" value="TreeGrafter"/>
</dbReference>
<accession>A0A4V5N4B8</accession>
<keyword evidence="2 6" id="KW-0812">Transmembrane</keyword>
<dbReference type="InterPro" id="IPR017974">
    <property type="entry name" value="Claudin_CS"/>
</dbReference>
<keyword evidence="8" id="KW-1185">Reference proteome</keyword>
<comment type="caution">
    <text evidence="7">The sequence shown here is derived from an EMBL/GenBank/DDBJ whole genome shotgun (WGS) entry which is preliminary data.</text>
</comment>
<reference evidence="7 8" key="1">
    <citation type="submission" date="2017-03" db="EMBL/GenBank/DDBJ databases">
        <title>Genomes of endolithic fungi from Antarctica.</title>
        <authorList>
            <person name="Coleine C."/>
            <person name="Masonjones S."/>
            <person name="Stajich J.E."/>
        </authorList>
    </citation>
    <scope>NUCLEOTIDE SEQUENCE [LARGE SCALE GENOMIC DNA]</scope>
    <source>
        <strain evidence="7 8">CCFEE 6315</strain>
    </source>
</reference>
<evidence type="ECO:0000256" key="2">
    <source>
        <dbReference type="ARBA" id="ARBA00022692"/>
    </source>
</evidence>
<evidence type="ECO:0000256" key="1">
    <source>
        <dbReference type="ARBA" id="ARBA00004141"/>
    </source>
</evidence>
<evidence type="ECO:0000313" key="8">
    <source>
        <dbReference type="Proteomes" id="UP000308549"/>
    </source>
</evidence>
<dbReference type="OrthoDB" id="2327445at2759"/>
<evidence type="ECO:0008006" key="9">
    <source>
        <dbReference type="Google" id="ProtNLM"/>
    </source>
</evidence>
<comment type="subcellular location">
    <subcellularLocation>
        <location evidence="1">Membrane</location>
        <topology evidence="1">Multi-pass membrane protein</topology>
    </subcellularLocation>
</comment>
<dbReference type="InterPro" id="IPR009571">
    <property type="entry name" value="SUR7/Rim9-like_fungi"/>
</dbReference>
<sequence>MFGRKKKDTQEEEAEPGAFMSDSDDNPRHESGHSDLTLTPDLEPTKPQLKRATRTRLLWALLTSLLLLISVVFLILVEIGDTSTESIRSGIYFLRLDLANIVPLSYPDAMILNSIAETIGLHDFYHFGLWGFCEGYNGEGVTQCSDPKALYWFNPVEIIRSELLAGATIALPAGITDILDLIRIVSHWMFGLFLTGACLNFLMLFLVPLSIYTRWATFPITIFTFLGALFVTVATVIATVLGVVAQNVITSQNTLNIGASLGVEMFAFMWIAAGTSIIAWLIMFGQCCCCASRRDVKRGKKRGSKKAWRDGSGGVAPVDVKESEKEPWRKKRGMFGRKRKEEVVEA</sequence>
<dbReference type="EMBL" id="NAJL01000024">
    <property type="protein sequence ID" value="TKA27129.1"/>
    <property type="molecule type" value="Genomic_DNA"/>
</dbReference>
<dbReference type="InterPro" id="IPR052413">
    <property type="entry name" value="SUR7_domain"/>
</dbReference>
<feature type="compositionally biased region" description="Basic residues" evidence="5">
    <location>
        <begin position="328"/>
        <end position="338"/>
    </location>
</feature>
<evidence type="ECO:0000313" key="7">
    <source>
        <dbReference type="EMBL" id="TKA27129.1"/>
    </source>
</evidence>
<evidence type="ECO:0000256" key="5">
    <source>
        <dbReference type="SAM" id="MobiDB-lite"/>
    </source>
</evidence>
<keyword evidence="3 6" id="KW-1133">Transmembrane helix</keyword>
<dbReference type="GO" id="GO:0051285">
    <property type="term" value="C:cell cortex of cell tip"/>
    <property type="evidence" value="ECO:0007669"/>
    <property type="project" value="TreeGrafter"/>
</dbReference>
<feature type="transmembrane region" description="Helical" evidence="6">
    <location>
        <begin position="57"/>
        <end position="77"/>
    </location>
</feature>
<dbReference type="Proteomes" id="UP000308549">
    <property type="component" value="Unassembled WGS sequence"/>
</dbReference>
<protein>
    <recommendedName>
        <fullName evidence="9">Integral membrane protein</fullName>
    </recommendedName>
</protein>
<keyword evidence="4 6" id="KW-0472">Membrane</keyword>
<dbReference type="PANTHER" id="PTHR28019">
    <property type="entry name" value="CELL MEMBRANE PROTEIN YLR413W-RELATED"/>
    <property type="match status" value="1"/>
</dbReference>
<organism evidence="7 8">
    <name type="scientific">Salinomyces thailandicus</name>
    <dbReference type="NCBI Taxonomy" id="706561"/>
    <lineage>
        <taxon>Eukaryota</taxon>
        <taxon>Fungi</taxon>
        <taxon>Dikarya</taxon>
        <taxon>Ascomycota</taxon>
        <taxon>Pezizomycotina</taxon>
        <taxon>Dothideomycetes</taxon>
        <taxon>Dothideomycetidae</taxon>
        <taxon>Mycosphaerellales</taxon>
        <taxon>Teratosphaeriaceae</taxon>
        <taxon>Salinomyces</taxon>
    </lineage>
</organism>
<evidence type="ECO:0000256" key="6">
    <source>
        <dbReference type="SAM" id="Phobius"/>
    </source>
</evidence>
<dbReference type="PANTHER" id="PTHR28019:SF2">
    <property type="entry name" value="CELL MEMBRANE PROTEIN YLR413W-RELATED"/>
    <property type="match status" value="1"/>
</dbReference>
<dbReference type="AlphaFoldDB" id="A0A4V5N4B8"/>
<evidence type="ECO:0000256" key="3">
    <source>
        <dbReference type="ARBA" id="ARBA00022989"/>
    </source>
</evidence>
<name>A0A4V5N4B8_9PEZI</name>
<feature type="transmembrane region" description="Helical" evidence="6">
    <location>
        <begin position="223"/>
        <end position="245"/>
    </location>
</feature>
<dbReference type="GO" id="GO:0005886">
    <property type="term" value="C:plasma membrane"/>
    <property type="evidence" value="ECO:0007669"/>
    <property type="project" value="InterPro"/>
</dbReference>